<protein>
    <submittedName>
        <fullName evidence="2">Metabotropic glutamate receptor 2-like protein</fullName>
    </submittedName>
</protein>
<evidence type="ECO:0000256" key="1">
    <source>
        <dbReference type="ARBA" id="ARBA00023180"/>
    </source>
</evidence>
<dbReference type="AlphaFoldDB" id="A0A443RU40"/>
<dbReference type="PANTHER" id="PTHR24060">
    <property type="entry name" value="METABOTROPIC GLUTAMATE RECEPTOR"/>
    <property type="match status" value="1"/>
</dbReference>
<name>A0A443RU40_9ACAR</name>
<evidence type="ECO:0000313" key="3">
    <source>
        <dbReference type="Proteomes" id="UP000288716"/>
    </source>
</evidence>
<reference evidence="2 3" key="1">
    <citation type="journal article" date="2018" name="Gigascience">
        <title>Genomes of trombidid mites reveal novel predicted allergens and laterally-transferred genes associated with secondary metabolism.</title>
        <authorList>
            <person name="Dong X."/>
            <person name="Chaisiri K."/>
            <person name="Xia D."/>
            <person name="Armstrong S.D."/>
            <person name="Fang Y."/>
            <person name="Donnelly M.J."/>
            <person name="Kadowaki T."/>
            <person name="McGarry J.W."/>
            <person name="Darby A.C."/>
            <person name="Makepeace B.L."/>
        </authorList>
    </citation>
    <scope>NUCLEOTIDE SEQUENCE [LARGE SCALE GENOMIC DNA]</scope>
    <source>
        <strain evidence="2">UoL-UT</strain>
    </source>
</reference>
<sequence>MFQGIESTAEGLISLNQTMYYSYEVLSELIDQHAKKLNPLNNTRNVWFKDFWQQYFRCDFNNSSTQCSNFKMSKLPFDDISFLETIVNAVYSYTFAYRNAFCSESEGMCTNVTQLDHETFFNEYLLKVAFTGM</sequence>
<keyword evidence="1" id="KW-0325">Glycoprotein</keyword>
<organism evidence="2 3">
    <name type="scientific">Leptotrombidium deliense</name>
    <dbReference type="NCBI Taxonomy" id="299467"/>
    <lineage>
        <taxon>Eukaryota</taxon>
        <taxon>Metazoa</taxon>
        <taxon>Ecdysozoa</taxon>
        <taxon>Arthropoda</taxon>
        <taxon>Chelicerata</taxon>
        <taxon>Arachnida</taxon>
        <taxon>Acari</taxon>
        <taxon>Acariformes</taxon>
        <taxon>Trombidiformes</taxon>
        <taxon>Prostigmata</taxon>
        <taxon>Anystina</taxon>
        <taxon>Parasitengona</taxon>
        <taxon>Trombiculoidea</taxon>
        <taxon>Trombiculidae</taxon>
        <taxon>Leptotrombidium</taxon>
    </lineage>
</organism>
<dbReference type="Gene3D" id="3.40.50.2300">
    <property type="match status" value="1"/>
</dbReference>
<dbReference type="SUPFAM" id="SSF53822">
    <property type="entry name" value="Periplasmic binding protein-like I"/>
    <property type="match status" value="1"/>
</dbReference>
<proteinExistence type="predicted"/>
<keyword evidence="3" id="KW-1185">Reference proteome</keyword>
<dbReference type="InterPro" id="IPR050726">
    <property type="entry name" value="mGluR"/>
</dbReference>
<dbReference type="Proteomes" id="UP000288716">
    <property type="component" value="Unassembled WGS sequence"/>
</dbReference>
<dbReference type="STRING" id="299467.A0A443RU40"/>
<evidence type="ECO:0000313" key="2">
    <source>
        <dbReference type="EMBL" id="RWS18852.1"/>
    </source>
</evidence>
<dbReference type="OrthoDB" id="425344at2759"/>
<accession>A0A443RU40</accession>
<dbReference type="InterPro" id="IPR028082">
    <property type="entry name" value="Peripla_BP_I"/>
</dbReference>
<gene>
    <name evidence="2" type="ORF">B4U80_15007</name>
</gene>
<comment type="caution">
    <text evidence="2">The sequence shown here is derived from an EMBL/GenBank/DDBJ whole genome shotgun (WGS) entry which is preliminary data.</text>
</comment>
<dbReference type="VEuPathDB" id="VectorBase:LDEU013188"/>
<keyword evidence="2" id="KW-0675">Receptor</keyword>
<dbReference type="EMBL" id="NCKV01033283">
    <property type="protein sequence ID" value="RWS18852.1"/>
    <property type="molecule type" value="Genomic_DNA"/>
</dbReference>